<dbReference type="PANTHER" id="PTHR37423">
    <property type="entry name" value="SOLUBLE LYTIC MUREIN TRANSGLYCOSYLASE-RELATED"/>
    <property type="match status" value="1"/>
</dbReference>
<dbReference type="InterPro" id="IPR000189">
    <property type="entry name" value="Transglyc_AS"/>
</dbReference>
<dbReference type="GO" id="GO:0000270">
    <property type="term" value="P:peptidoglycan metabolic process"/>
    <property type="evidence" value="ECO:0007669"/>
    <property type="project" value="InterPro"/>
</dbReference>
<dbReference type="AlphaFoldDB" id="A0A1I1EHZ0"/>
<sequence>MPERITSRIQSINDRIKEIEKFNKVASTRQKNIPKQKKTETTKFSDILKEVMDSKSLQTNSIFSDSSLTENKLLDNKIDSLGNMYQQLNSTTNSNSNWNNIIVQAGKKYNLDPNLIRAIIQVESGYDPNAISHAGAQGLMQLMPDTAKDMNVTNVFNPEENIFGGTRYFREMLDRYRGDLVKALAAYNAGPEAVDKARGIPNYTETQLYVPRVLNAYHAINKEE</sequence>
<protein>
    <submittedName>
        <fullName evidence="3">Transglycosylase SLT domain-containing protein</fullName>
    </submittedName>
</protein>
<name>A0A1I1EHZ0_BREAD</name>
<keyword evidence="4" id="KW-1185">Reference proteome</keyword>
<dbReference type="RefSeq" id="WP_092319465.1">
    <property type="nucleotide sequence ID" value="NZ_FOKY01000012.1"/>
</dbReference>
<evidence type="ECO:0000259" key="2">
    <source>
        <dbReference type="Pfam" id="PF01464"/>
    </source>
</evidence>
<evidence type="ECO:0000313" key="4">
    <source>
        <dbReference type="Proteomes" id="UP000240042"/>
    </source>
</evidence>
<comment type="similarity">
    <text evidence="1">Belongs to the transglycosylase Slt family.</text>
</comment>
<gene>
    <name evidence="3" type="ORF">SAMN02745150_01110</name>
</gene>
<dbReference type="GO" id="GO:0008933">
    <property type="term" value="F:peptidoglycan lytic transglycosylase activity"/>
    <property type="evidence" value="ECO:0007669"/>
    <property type="project" value="InterPro"/>
</dbReference>
<dbReference type="PROSITE" id="PS00922">
    <property type="entry name" value="TRANSGLYCOSYLASE"/>
    <property type="match status" value="1"/>
</dbReference>
<dbReference type="GO" id="GO:0016020">
    <property type="term" value="C:membrane"/>
    <property type="evidence" value="ECO:0007669"/>
    <property type="project" value="InterPro"/>
</dbReference>
<feature type="domain" description="Transglycosylase SLT" evidence="2">
    <location>
        <begin position="102"/>
        <end position="205"/>
    </location>
</feature>
<dbReference type="EMBL" id="FOKY01000012">
    <property type="protein sequence ID" value="SFB86232.1"/>
    <property type="molecule type" value="Genomic_DNA"/>
</dbReference>
<dbReference type="Pfam" id="PF01464">
    <property type="entry name" value="SLT"/>
    <property type="match status" value="1"/>
</dbReference>
<accession>A0A1I1EHZ0</accession>
<dbReference type="Gene3D" id="1.10.530.10">
    <property type="match status" value="1"/>
</dbReference>
<dbReference type="CDD" id="cd00254">
    <property type="entry name" value="LT-like"/>
    <property type="match status" value="1"/>
</dbReference>
<dbReference type="OrthoDB" id="9815002at2"/>
<dbReference type="InterPro" id="IPR008258">
    <property type="entry name" value="Transglycosylase_SLT_dom_1"/>
</dbReference>
<organism evidence="3 4">
    <name type="scientific">Brevinema andersonii</name>
    <dbReference type="NCBI Taxonomy" id="34097"/>
    <lineage>
        <taxon>Bacteria</taxon>
        <taxon>Pseudomonadati</taxon>
        <taxon>Spirochaetota</taxon>
        <taxon>Spirochaetia</taxon>
        <taxon>Brevinematales</taxon>
        <taxon>Brevinemataceae</taxon>
        <taxon>Brevinema</taxon>
    </lineage>
</organism>
<evidence type="ECO:0000256" key="1">
    <source>
        <dbReference type="ARBA" id="ARBA00007734"/>
    </source>
</evidence>
<dbReference type="PANTHER" id="PTHR37423:SF2">
    <property type="entry name" value="MEMBRANE-BOUND LYTIC MUREIN TRANSGLYCOSYLASE C"/>
    <property type="match status" value="1"/>
</dbReference>
<evidence type="ECO:0000313" key="3">
    <source>
        <dbReference type="EMBL" id="SFB86232.1"/>
    </source>
</evidence>
<proteinExistence type="inferred from homology"/>
<reference evidence="4" key="1">
    <citation type="submission" date="2016-10" db="EMBL/GenBank/DDBJ databases">
        <authorList>
            <person name="Varghese N."/>
            <person name="Submissions S."/>
        </authorList>
    </citation>
    <scope>NUCLEOTIDE SEQUENCE [LARGE SCALE GENOMIC DNA]</scope>
    <source>
        <strain evidence="4">ATCC 43811</strain>
    </source>
</reference>
<dbReference type="Proteomes" id="UP000240042">
    <property type="component" value="Unassembled WGS sequence"/>
</dbReference>
<dbReference type="InterPro" id="IPR023346">
    <property type="entry name" value="Lysozyme-like_dom_sf"/>
</dbReference>
<dbReference type="STRING" id="34097.SAMN02745150_01110"/>
<dbReference type="SUPFAM" id="SSF53955">
    <property type="entry name" value="Lysozyme-like"/>
    <property type="match status" value="1"/>
</dbReference>